<evidence type="ECO:0000313" key="3">
    <source>
        <dbReference type="Proteomes" id="UP000701853"/>
    </source>
</evidence>
<organism evidence="2 3">
    <name type="scientific">Gossypium anomalum</name>
    <dbReference type="NCBI Taxonomy" id="47600"/>
    <lineage>
        <taxon>Eukaryota</taxon>
        <taxon>Viridiplantae</taxon>
        <taxon>Streptophyta</taxon>
        <taxon>Embryophyta</taxon>
        <taxon>Tracheophyta</taxon>
        <taxon>Spermatophyta</taxon>
        <taxon>Magnoliopsida</taxon>
        <taxon>eudicotyledons</taxon>
        <taxon>Gunneridae</taxon>
        <taxon>Pentapetalae</taxon>
        <taxon>rosids</taxon>
        <taxon>malvids</taxon>
        <taxon>Malvales</taxon>
        <taxon>Malvaceae</taxon>
        <taxon>Malvoideae</taxon>
        <taxon>Gossypium</taxon>
    </lineage>
</organism>
<feature type="compositionally biased region" description="Pro residues" evidence="1">
    <location>
        <begin position="126"/>
        <end position="135"/>
    </location>
</feature>
<dbReference type="AlphaFoldDB" id="A0A8J6A0A1"/>
<dbReference type="OrthoDB" id="1435444at2759"/>
<protein>
    <submittedName>
        <fullName evidence="2">Uncharacterized protein</fullName>
    </submittedName>
</protein>
<name>A0A8J6A0A1_9ROSI</name>
<dbReference type="Proteomes" id="UP000701853">
    <property type="component" value="Chromosome 2"/>
</dbReference>
<reference evidence="2 3" key="1">
    <citation type="journal article" date="2021" name="bioRxiv">
        <title>The Gossypium anomalum genome as a resource for cotton improvement and evolutionary analysis of hybrid incompatibility.</title>
        <authorList>
            <person name="Grover C.E."/>
            <person name="Yuan D."/>
            <person name="Arick M.A."/>
            <person name="Miller E.R."/>
            <person name="Hu G."/>
            <person name="Peterson D.G."/>
            <person name="Wendel J.F."/>
            <person name="Udall J.A."/>
        </authorList>
    </citation>
    <scope>NUCLEOTIDE SEQUENCE [LARGE SCALE GENOMIC DNA]</scope>
    <source>
        <strain evidence="2">JFW-Udall</strain>
        <tissue evidence="2">Leaf</tissue>
    </source>
</reference>
<evidence type="ECO:0000256" key="1">
    <source>
        <dbReference type="SAM" id="MobiDB-lite"/>
    </source>
</evidence>
<comment type="caution">
    <text evidence="2">The sequence shown here is derived from an EMBL/GenBank/DDBJ whole genome shotgun (WGS) entry which is preliminary data.</text>
</comment>
<accession>A0A8J6A0A1</accession>
<feature type="region of interest" description="Disordered" evidence="1">
    <location>
        <begin position="109"/>
        <end position="135"/>
    </location>
</feature>
<dbReference type="EMBL" id="JAHUZN010000002">
    <property type="protein sequence ID" value="KAG8501214.1"/>
    <property type="molecule type" value="Genomic_DNA"/>
</dbReference>
<proteinExistence type="predicted"/>
<keyword evidence="3" id="KW-1185">Reference proteome</keyword>
<gene>
    <name evidence="2" type="ORF">CXB51_003307</name>
</gene>
<sequence length="135" mass="14981">MAKNDATLRNLENQVGQLATELRNQPQGALPSDTENLKNLGKEHYKALTLRSRKTVEPNTIEAEKEQADAQDSEEVQLSVEIPVSQELESAKPNKVISEPAKSDHLITSLDAELPQKANQPILVKKPPPPYPQRL</sequence>
<evidence type="ECO:0000313" key="2">
    <source>
        <dbReference type="EMBL" id="KAG8501214.1"/>
    </source>
</evidence>
<feature type="region of interest" description="Disordered" evidence="1">
    <location>
        <begin position="53"/>
        <end position="76"/>
    </location>
</feature>